<dbReference type="Proteomes" id="UP000183407">
    <property type="component" value="Unassembled WGS sequence"/>
</dbReference>
<evidence type="ECO:0000313" key="2">
    <source>
        <dbReference type="EMBL" id="SEE83394.1"/>
    </source>
</evidence>
<dbReference type="AlphaFoldDB" id="A0A1H5M2B1"/>
<keyword evidence="1" id="KW-0812">Transmembrane</keyword>
<evidence type="ECO:0000313" key="3">
    <source>
        <dbReference type="Proteomes" id="UP000183407"/>
    </source>
</evidence>
<name>A0A1H5M2B1_RHOJO</name>
<sequence>MKRQSGLVTPAVHGDESRAQCRLWDLILWSVIVIAATVGVAAVLTTQ</sequence>
<reference evidence="3" key="1">
    <citation type="submission" date="2016-10" db="EMBL/GenBank/DDBJ databases">
        <authorList>
            <person name="Varghese N."/>
        </authorList>
    </citation>
    <scope>NUCLEOTIDE SEQUENCE [LARGE SCALE GENOMIC DNA]</scope>
    <source>
        <strain evidence="3">DSM 44719</strain>
    </source>
</reference>
<feature type="transmembrane region" description="Helical" evidence="1">
    <location>
        <begin position="26"/>
        <end position="45"/>
    </location>
</feature>
<evidence type="ECO:0000256" key="1">
    <source>
        <dbReference type="SAM" id="Phobius"/>
    </source>
</evidence>
<proteinExistence type="predicted"/>
<organism evidence="2 3">
    <name type="scientific">Rhodococcus jostii</name>
    <dbReference type="NCBI Taxonomy" id="132919"/>
    <lineage>
        <taxon>Bacteria</taxon>
        <taxon>Bacillati</taxon>
        <taxon>Actinomycetota</taxon>
        <taxon>Actinomycetes</taxon>
        <taxon>Mycobacteriales</taxon>
        <taxon>Nocardiaceae</taxon>
        <taxon>Rhodococcus</taxon>
    </lineage>
</organism>
<accession>A0A1H5M2B1</accession>
<keyword evidence="1" id="KW-1133">Transmembrane helix</keyword>
<dbReference type="RefSeq" id="WP_162850409.1">
    <property type="nucleotide sequence ID" value="NZ_FNTL01000005.1"/>
</dbReference>
<protein>
    <submittedName>
        <fullName evidence="2">Uncharacterized protein</fullName>
    </submittedName>
</protein>
<gene>
    <name evidence="2" type="ORF">SAMN04490220_8602</name>
</gene>
<keyword evidence="1" id="KW-0472">Membrane</keyword>
<dbReference type="EMBL" id="FNTL01000005">
    <property type="protein sequence ID" value="SEE83394.1"/>
    <property type="molecule type" value="Genomic_DNA"/>
</dbReference>